<dbReference type="PANTHER" id="PTHR48041">
    <property type="entry name" value="ABC TRANSPORTER G FAMILY MEMBER 28"/>
    <property type="match status" value="1"/>
</dbReference>
<dbReference type="PANTHER" id="PTHR48041:SF119">
    <property type="entry name" value="ROA1P"/>
    <property type="match status" value="1"/>
</dbReference>
<sequence length="1297" mass="142829">MSSVASVEMSAVDKQVDVNEMPRIVSDWHLTDTHQEKLSFSAVAPVDVQIRRLSVKVNTGRRGWLVKKQSVDEEAGVSKSLLTQIDADFPRASLTGIIGSSGSGKTTLLNVLSRRMRSSNLAVHGQILYSNSPSISSITHAYVTQTDVLLPTLTVRETLMYAADLRLPASITRAKRAQLVEEIILELGLKECANTPVGDGFRRKGCSGGERRRVSLGVQLLGNPSVLFLDEPTTGLDATSAFQLVKTLQSMAKKGRTIIMTLHQPRSEVFFMLDRVTLLAQGHTLYAGPISDAVPWFEGHLNPIGTHVNPADYLIDAAAIDVRTTETEEAARARVSRLIGVWHEESVKRYPEGLAKHETDSATTLAPRPTVAEHMKAPVSRTVVTLLSRTLKTSFRDPLGMTTSWIEAVLMGVVVGLVFLQLPDSIAGIRSRQAALYTAVGLQGYLMVMYEVYRLTVVEMPIFDREHGEGVVGVLPWILSYRLAHLLLEDIIVPLIFSAISYFMIGFAPSVSRFFFYFAIGLLNHYTSVLFAGLSSAISRNFATATLIANLAFTVYTFACGFFIQGNSIPIYLRWMKWISQLFYAFTALVNNELKGRFFDCPSGDARTDPNCITYRGDFIIESLAVPRKDWTTIPVVAMLGFAILYLTLQIFLLFMIKTDITVLGTKRAADEPKQKNIKVISRAANAVAGVDIDLIDYTLQIRTRGGKSLEVLQGINTCFEAGKVNVILGPSGSGKSSLLNLMAQRLQSTLRTTYVAEGDLALNGVVASGEVVRALCSYVMQDDAALLPYLTVRETLRFAAGLRLPGWMSKEEKRQKADEVMFKMGLKDCADTLVGSELLKGISGGEKRRVSIAIQVLTEPQVLMLDEPTSGLDAFTAASIMDVLRQLAEEGRTIITTLHQSSSELFKHFGNILLLTKGGRVAYSGPACDMLDYMASVGFKCPSTMNPADFALDVVSVDLREAEQEELSRAKVDRLVEVFREQAPQVKDHKETSGLPLDLKKYEKKMSPLTTSLPILLKRGYLAFIRQTTVSEARFGNVLGLGIVSSLFFSPIGHNYISIQNRVGCIQEILPLYFVGMLQNIAVYPVERDIFYREYDDGAYSIESFFIAYVLLELPCEIISCLMFSALTAIATDLRRTVSMFFVVSLNALCIVNAGESLGILFNTLLDENTGLALNVTNVILSVAMFMAGLMSLDMPAFLKGLNKLSPLGYAVRNIVPYAFRGQVFSCDDDQRLADGTCAVSSGEQVLDMFELGGINAQLNLGAIVVAMVLYRLLAYVVLKLVKAKFKVERRRRSKV</sequence>
<dbReference type="InterPro" id="IPR017871">
    <property type="entry name" value="ABC_transporter-like_CS"/>
</dbReference>
<evidence type="ECO:0000256" key="6">
    <source>
        <dbReference type="ARBA" id="ARBA00022989"/>
    </source>
</evidence>
<evidence type="ECO:0000256" key="3">
    <source>
        <dbReference type="ARBA" id="ARBA00022692"/>
    </source>
</evidence>
<dbReference type="Proteomes" id="UP001175226">
    <property type="component" value="Unassembled WGS sequence"/>
</dbReference>
<gene>
    <name evidence="10" type="ORF">EV421DRAFT_1812254</name>
</gene>
<evidence type="ECO:0000256" key="7">
    <source>
        <dbReference type="ARBA" id="ARBA00023136"/>
    </source>
</evidence>
<feature type="transmembrane region" description="Helical" evidence="8">
    <location>
        <begin position="491"/>
        <end position="508"/>
    </location>
</feature>
<feature type="transmembrane region" description="Helical" evidence="8">
    <location>
        <begin position="1260"/>
        <end position="1283"/>
    </location>
</feature>
<keyword evidence="11" id="KW-1185">Reference proteome</keyword>
<feature type="transmembrane region" description="Helical" evidence="8">
    <location>
        <begin position="1107"/>
        <end position="1133"/>
    </location>
</feature>
<feature type="domain" description="ABC transporter" evidence="9">
    <location>
        <begin position="66"/>
        <end position="306"/>
    </location>
</feature>
<dbReference type="InterPro" id="IPR043926">
    <property type="entry name" value="ABCG_dom"/>
</dbReference>
<dbReference type="GO" id="GO:0140359">
    <property type="term" value="F:ABC-type transporter activity"/>
    <property type="evidence" value="ECO:0007669"/>
    <property type="project" value="InterPro"/>
</dbReference>
<feature type="domain" description="ABC transporter" evidence="9">
    <location>
        <begin position="693"/>
        <end position="944"/>
    </location>
</feature>
<feature type="transmembrane region" description="Helical" evidence="8">
    <location>
        <begin position="1070"/>
        <end position="1087"/>
    </location>
</feature>
<protein>
    <submittedName>
        <fullName evidence="10">P-loop containing nucleoside triphosphate hydrolase protein</fullName>
    </submittedName>
</protein>
<dbReference type="PROSITE" id="PS00211">
    <property type="entry name" value="ABC_TRANSPORTER_1"/>
    <property type="match status" value="2"/>
</dbReference>
<reference evidence="10" key="1">
    <citation type="submission" date="2023-06" db="EMBL/GenBank/DDBJ databases">
        <authorList>
            <consortium name="Lawrence Berkeley National Laboratory"/>
            <person name="Ahrendt S."/>
            <person name="Sahu N."/>
            <person name="Indic B."/>
            <person name="Wong-Bajracharya J."/>
            <person name="Merenyi Z."/>
            <person name="Ke H.-M."/>
            <person name="Monk M."/>
            <person name="Kocsube S."/>
            <person name="Drula E."/>
            <person name="Lipzen A."/>
            <person name="Balint B."/>
            <person name="Henrissat B."/>
            <person name="Andreopoulos B."/>
            <person name="Martin F.M."/>
            <person name="Harder C.B."/>
            <person name="Rigling D."/>
            <person name="Ford K.L."/>
            <person name="Foster G.D."/>
            <person name="Pangilinan J."/>
            <person name="Papanicolaou A."/>
            <person name="Barry K."/>
            <person name="LaButti K."/>
            <person name="Viragh M."/>
            <person name="Koriabine M."/>
            <person name="Yan M."/>
            <person name="Riley R."/>
            <person name="Champramary S."/>
            <person name="Plett K.L."/>
            <person name="Tsai I.J."/>
            <person name="Slot J."/>
            <person name="Sipos G."/>
            <person name="Plett J."/>
            <person name="Nagy L.G."/>
            <person name="Grigoriev I.V."/>
        </authorList>
    </citation>
    <scope>NUCLEOTIDE SEQUENCE</scope>
    <source>
        <strain evidence="10">FPL87.14</strain>
    </source>
</reference>
<evidence type="ECO:0000256" key="2">
    <source>
        <dbReference type="ARBA" id="ARBA00022448"/>
    </source>
</evidence>
<feature type="transmembrane region" description="Helical" evidence="8">
    <location>
        <begin position="634"/>
        <end position="657"/>
    </location>
</feature>
<dbReference type="InterPro" id="IPR027417">
    <property type="entry name" value="P-loop_NTPase"/>
</dbReference>
<evidence type="ECO:0000256" key="1">
    <source>
        <dbReference type="ARBA" id="ARBA00004141"/>
    </source>
</evidence>
<dbReference type="InterPro" id="IPR003593">
    <property type="entry name" value="AAA+_ATPase"/>
</dbReference>
<keyword evidence="2" id="KW-0813">Transport</keyword>
<dbReference type="Pfam" id="PF00005">
    <property type="entry name" value="ABC_tran"/>
    <property type="match status" value="2"/>
</dbReference>
<feature type="transmembrane region" description="Helical" evidence="8">
    <location>
        <begin position="571"/>
        <end position="590"/>
    </location>
</feature>
<keyword evidence="5" id="KW-0067">ATP-binding</keyword>
<comment type="caution">
    <text evidence="10">The sequence shown here is derived from an EMBL/GenBank/DDBJ whole genome shotgun (WGS) entry which is preliminary data.</text>
</comment>
<feature type="transmembrane region" description="Helical" evidence="8">
    <location>
        <begin position="1173"/>
        <end position="1194"/>
    </location>
</feature>
<evidence type="ECO:0000259" key="9">
    <source>
        <dbReference type="PROSITE" id="PS50893"/>
    </source>
</evidence>
<dbReference type="InterPro" id="IPR050352">
    <property type="entry name" value="ABCG_transporters"/>
</dbReference>
<keyword evidence="4" id="KW-0547">Nucleotide-binding</keyword>
<feature type="transmembrane region" description="Helical" evidence="8">
    <location>
        <begin position="434"/>
        <end position="453"/>
    </location>
</feature>
<keyword evidence="3 8" id="KW-0812">Transmembrane</keyword>
<evidence type="ECO:0000313" key="11">
    <source>
        <dbReference type="Proteomes" id="UP001175226"/>
    </source>
</evidence>
<dbReference type="Gene3D" id="3.40.50.300">
    <property type="entry name" value="P-loop containing nucleotide triphosphate hydrolases"/>
    <property type="match status" value="2"/>
</dbReference>
<proteinExistence type="predicted"/>
<feature type="transmembrane region" description="Helical" evidence="8">
    <location>
        <begin position="404"/>
        <end position="422"/>
    </location>
</feature>
<dbReference type="GO" id="GO:0005524">
    <property type="term" value="F:ATP binding"/>
    <property type="evidence" value="ECO:0007669"/>
    <property type="project" value="UniProtKB-KW"/>
</dbReference>
<accession>A0AA39MQ56</accession>
<dbReference type="InterPro" id="IPR013525">
    <property type="entry name" value="ABC2_TM"/>
</dbReference>
<feature type="transmembrane region" description="Helical" evidence="8">
    <location>
        <begin position="1139"/>
        <end position="1161"/>
    </location>
</feature>
<dbReference type="PROSITE" id="PS50893">
    <property type="entry name" value="ABC_TRANSPORTER_2"/>
    <property type="match status" value="2"/>
</dbReference>
<comment type="subcellular location">
    <subcellularLocation>
        <location evidence="1">Membrane</location>
        <topology evidence="1">Multi-pass membrane protein</topology>
    </subcellularLocation>
</comment>
<name>A0AA39MQ56_9AGAR</name>
<dbReference type="Pfam" id="PF19055">
    <property type="entry name" value="ABC2_membrane_7"/>
    <property type="match status" value="1"/>
</dbReference>
<keyword evidence="6 8" id="KW-1133">Transmembrane helix</keyword>
<organism evidence="10 11">
    <name type="scientific">Armillaria borealis</name>
    <dbReference type="NCBI Taxonomy" id="47425"/>
    <lineage>
        <taxon>Eukaryota</taxon>
        <taxon>Fungi</taxon>
        <taxon>Dikarya</taxon>
        <taxon>Basidiomycota</taxon>
        <taxon>Agaricomycotina</taxon>
        <taxon>Agaricomycetes</taxon>
        <taxon>Agaricomycetidae</taxon>
        <taxon>Agaricales</taxon>
        <taxon>Marasmiineae</taxon>
        <taxon>Physalacriaceae</taxon>
        <taxon>Armillaria</taxon>
    </lineage>
</organism>
<feature type="transmembrane region" description="Helical" evidence="8">
    <location>
        <begin position="515"/>
        <end position="536"/>
    </location>
</feature>
<evidence type="ECO:0000256" key="8">
    <source>
        <dbReference type="SAM" id="Phobius"/>
    </source>
</evidence>
<feature type="transmembrane region" description="Helical" evidence="8">
    <location>
        <begin position="542"/>
        <end position="564"/>
    </location>
</feature>
<evidence type="ECO:0000256" key="4">
    <source>
        <dbReference type="ARBA" id="ARBA00022741"/>
    </source>
</evidence>
<evidence type="ECO:0000256" key="5">
    <source>
        <dbReference type="ARBA" id="ARBA00022840"/>
    </source>
</evidence>
<dbReference type="SMART" id="SM00382">
    <property type="entry name" value="AAA"/>
    <property type="match status" value="2"/>
</dbReference>
<keyword evidence="10" id="KW-0378">Hydrolase</keyword>
<evidence type="ECO:0000313" key="10">
    <source>
        <dbReference type="EMBL" id="KAK0441695.1"/>
    </source>
</evidence>
<keyword evidence="7 8" id="KW-0472">Membrane</keyword>
<dbReference type="EMBL" id="JAUEPT010000029">
    <property type="protein sequence ID" value="KAK0441695.1"/>
    <property type="molecule type" value="Genomic_DNA"/>
</dbReference>
<dbReference type="InterPro" id="IPR003439">
    <property type="entry name" value="ABC_transporter-like_ATP-bd"/>
</dbReference>
<dbReference type="GO" id="GO:0016020">
    <property type="term" value="C:membrane"/>
    <property type="evidence" value="ECO:0007669"/>
    <property type="project" value="UniProtKB-SubCell"/>
</dbReference>
<dbReference type="SUPFAM" id="SSF52540">
    <property type="entry name" value="P-loop containing nucleoside triphosphate hydrolases"/>
    <property type="match status" value="2"/>
</dbReference>
<feature type="transmembrane region" description="Helical" evidence="8">
    <location>
        <begin position="1036"/>
        <end position="1058"/>
    </location>
</feature>
<dbReference type="GO" id="GO:0016887">
    <property type="term" value="F:ATP hydrolysis activity"/>
    <property type="evidence" value="ECO:0007669"/>
    <property type="project" value="InterPro"/>
</dbReference>
<dbReference type="Pfam" id="PF01061">
    <property type="entry name" value="ABC2_membrane"/>
    <property type="match status" value="2"/>
</dbReference>